<evidence type="ECO:0000256" key="1">
    <source>
        <dbReference type="SAM" id="MobiDB-lite"/>
    </source>
</evidence>
<comment type="caution">
    <text evidence="2">The sequence shown here is derived from an EMBL/GenBank/DDBJ whole genome shotgun (WGS) entry which is preliminary data.</text>
</comment>
<organism evidence="2 3">
    <name type="scientific">Dovyalis caffra</name>
    <dbReference type="NCBI Taxonomy" id="77055"/>
    <lineage>
        <taxon>Eukaryota</taxon>
        <taxon>Viridiplantae</taxon>
        <taxon>Streptophyta</taxon>
        <taxon>Embryophyta</taxon>
        <taxon>Tracheophyta</taxon>
        <taxon>Spermatophyta</taxon>
        <taxon>Magnoliopsida</taxon>
        <taxon>eudicotyledons</taxon>
        <taxon>Gunneridae</taxon>
        <taxon>Pentapetalae</taxon>
        <taxon>rosids</taxon>
        <taxon>fabids</taxon>
        <taxon>Malpighiales</taxon>
        <taxon>Salicaceae</taxon>
        <taxon>Flacourtieae</taxon>
        <taxon>Dovyalis</taxon>
    </lineage>
</organism>
<feature type="region of interest" description="Disordered" evidence="1">
    <location>
        <begin position="86"/>
        <end position="109"/>
    </location>
</feature>
<sequence length="185" mass="20992">MGSDQRNIPSKPRYDITMSRRTRKPLMNLKEASQNPTTGSPEEEGDAEDVLVDHDQGAESFPKKADYEKDRKRSLKQLIIKNAGKEKSEVTKLVEEETRGGGDDENMESKLLFGSRNSLGQHFKGEEKQQLQVVTRKQSNNGMEGMKLKGMVGRYVKVLSHLIRVKRDTHINNGSRKKSVLRLPK</sequence>
<feature type="region of interest" description="Disordered" evidence="1">
    <location>
        <begin position="1"/>
        <end position="70"/>
    </location>
</feature>
<proteinExistence type="predicted"/>
<dbReference type="EMBL" id="CAWUPB010000913">
    <property type="protein sequence ID" value="CAK7331716.1"/>
    <property type="molecule type" value="Genomic_DNA"/>
</dbReference>
<keyword evidence="3" id="KW-1185">Reference proteome</keyword>
<feature type="compositionally biased region" description="Basic and acidic residues" evidence="1">
    <location>
        <begin position="51"/>
        <end position="70"/>
    </location>
</feature>
<reference evidence="2 3" key="1">
    <citation type="submission" date="2024-01" db="EMBL/GenBank/DDBJ databases">
        <authorList>
            <person name="Waweru B."/>
        </authorList>
    </citation>
    <scope>NUCLEOTIDE SEQUENCE [LARGE SCALE GENOMIC DNA]</scope>
</reference>
<dbReference type="AlphaFoldDB" id="A0AAV1RBQ9"/>
<name>A0AAV1RBQ9_9ROSI</name>
<feature type="compositionally biased region" description="Acidic residues" evidence="1">
    <location>
        <begin position="41"/>
        <end position="50"/>
    </location>
</feature>
<feature type="compositionally biased region" description="Basic and acidic residues" evidence="1">
    <location>
        <begin position="86"/>
        <end position="102"/>
    </location>
</feature>
<evidence type="ECO:0000313" key="3">
    <source>
        <dbReference type="Proteomes" id="UP001314170"/>
    </source>
</evidence>
<protein>
    <submittedName>
        <fullName evidence="2">Uncharacterized protein</fullName>
    </submittedName>
</protein>
<accession>A0AAV1RBQ9</accession>
<dbReference type="Proteomes" id="UP001314170">
    <property type="component" value="Unassembled WGS sequence"/>
</dbReference>
<evidence type="ECO:0000313" key="2">
    <source>
        <dbReference type="EMBL" id="CAK7331716.1"/>
    </source>
</evidence>
<feature type="compositionally biased region" description="Polar residues" evidence="1">
    <location>
        <begin position="31"/>
        <end position="40"/>
    </location>
</feature>
<gene>
    <name evidence="2" type="ORF">DCAF_LOCUS8613</name>
</gene>